<evidence type="ECO:0000256" key="1">
    <source>
        <dbReference type="ARBA" id="ARBA00004141"/>
    </source>
</evidence>
<dbReference type="GO" id="GO:0016020">
    <property type="term" value="C:membrane"/>
    <property type="evidence" value="ECO:0007669"/>
    <property type="project" value="UniProtKB-SubCell"/>
</dbReference>
<dbReference type="UniPathway" id="UPA00895"/>
<feature type="transmembrane region" description="Helical" evidence="5">
    <location>
        <begin position="6"/>
        <end position="28"/>
    </location>
</feature>
<organism evidence="7 8">
    <name type="scientific">Pedobacter steynii</name>
    <dbReference type="NCBI Taxonomy" id="430522"/>
    <lineage>
        <taxon>Bacteria</taxon>
        <taxon>Pseudomonadati</taxon>
        <taxon>Bacteroidota</taxon>
        <taxon>Sphingobacteriia</taxon>
        <taxon>Sphingobacteriales</taxon>
        <taxon>Sphingobacteriaceae</taxon>
        <taxon>Pedobacter</taxon>
    </lineage>
</organism>
<feature type="transmembrane region" description="Helical" evidence="5">
    <location>
        <begin position="116"/>
        <end position="133"/>
    </location>
</feature>
<sequence length="137" mass="15408">MNTYPFVIIISILLVIMWAYAAISKLLYLSTFKEALATQVFPEWIGKILVWVLPSSELAIAGLLLFQKTQILGMYASFGLMLLFSLYVGGAVYNIYERTPCACGGLFTKLGWKKHFRVNIFFTILSIIGIILLESGR</sequence>
<comment type="subcellular location">
    <subcellularLocation>
        <location evidence="1">Membrane</location>
        <topology evidence="1">Multi-pass membrane protein</topology>
    </subcellularLocation>
</comment>
<dbReference type="GO" id="GO:0030416">
    <property type="term" value="P:methylamine metabolic process"/>
    <property type="evidence" value="ECO:0007669"/>
    <property type="project" value="InterPro"/>
</dbReference>
<proteinExistence type="predicted"/>
<evidence type="ECO:0000256" key="4">
    <source>
        <dbReference type="ARBA" id="ARBA00023136"/>
    </source>
</evidence>
<evidence type="ECO:0000256" key="2">
    <source>
        <dbReference type="ARBA" id="ARBA00022692"/>
    </source>
</evidence>
<dbReference type="InterPro" id="IPR009908">
    <property type="entry name" value="Methylamine_util_MauE"/>
</dbReference>
<feature type="transmembrane region" description="Helical" evidence="5">
    <location>
        <begin position="72"/>
        <end position="96"/>
    </location>
</feature>
<keyword evidence="2 5" id="KW-0812">Transmembrane</keyword>
<name>A0A1D7QBW4_9SPHI</name>
<keyword evidence="4 5" id="KW-0472">Membrane</keyword>
<evidence type="ECO:0000256" key="5">
    <source>
        <dbReference type="SAM" id="Phobius"/>
    </source>
</evidence>
<evidence type="ECO:0000313" key="8">
    <source>
        <dbReference type="Proteomes" id="UP000094313"/>
    </source>
</evidence>
<dbReference type="Proteomes" id="UP000094313">
    <property type="component" value="Chromosome"/>
</dbReference>
<reference evidence="7 8" key="1">
    <citation type="submission" date="2016-08" db="EMBL/GenBank/DDBJ databases">
        <authorList>
            <person name="Seilhamer J.J."/>
        </authorList>
    </citation>
    <scope>NUCLEOTIDE SEQUENCE [LARGE SCALE GENOMIC DNA]</scope>
    <source>
        <strain evidence="7 8">DX4</strain>
    </source>
</reference>
<dbReference type="OrthoDB" id="673785at2"/>
<feature type="domain" description="Methylamine utilisation protein MauE" evidence="6">
    <location>
        <begin position="6"/>
        <end position="131"/>
    </location>
</feature>
<gene>
    <name evidence="7" type="ORF">BFS30_02185</name>
</gene>
<dbReference type="EMBL" id="CP017141">
    <property type="protein sequence ID" value="AOM76079.1"/>
    <property type="molecule type" value="Genomic_DNA"/>
</dbReference>
<dbReference type="AlphaFoldDB" id="A0A1D7QBW4"/>
<dbReference type="Pfam" id="PF07291">
    <property type="entry name" value="MauE"/>
    <property type="match status" value="1"/>
</dbReference>
<evidence type="ECO:0000313" key="7">
    <source>
        <dbReference type="EMBL" id="AOM76079.1"/>
    </source>
</evidence>
<protein>
    <recommendedName>
        <fullName evidence="6">Methylamine utilisation protein MauE domain-containing protein</fullName>
    </recommendedName>
</protein>
<evidence type="ECO:0000256" key="3">
    <source>
        <dbReference type="ARBA" id="ARBA00022989"/>
    </source>
</evidence>
<dbReference type="RefSeq" id="WP_069377775.1">
    <property type="nucleotide sequence ID" value="NZ_CP017141.1"/>
</dbReference>
<dbReference type="KEGG" id="psty:BFS30_02185"/>
<evidence type="ECO:0000259" key="6">
    <source>
        <dbReference type="Pfam" id="PF07291"/>
    </source>
</evidence>
<keyword evidence="8" id="KW-1185">Reference proteome</keyword>
<keyword evidence="3 5" id="KW-1133">Transmembrane helix</keyword>
<feature type="transmembrane region" description="Helical" evidence="5">
    <location>
        <begin position="48"/>
        <end position="66"/>
    </location>
</feature>
<accession>A0A1D7QBW4</accession>